<evidence type="ECO:0000256" key="4">
    <source>
        <dbReference type="ARBA" id="ARBA00022840"/>
    </source>
</evidence>
<dbReference type="SUPFAM" id="SSF56112">
    <property type="entry name" value="Protein kinase-like (PK-like)"/>
    <property type="match status" value="1"/>
</dbReference>
<feature type="transmembrane region" description="Helical" evidence="7">
    <location>
        <begin position="113"/>
        <end position="137"/>
    </location>
</feature>
<dbReference type="InterPro" id="IPR001245">
    <property type="entry name" value="Ser-Thr/Tyr_kinase_cat_dom"/>
</dbReference>
<keyword evidence="1" id="KW-0808">Transferase</keyword>
<keyword evidence="4 5" id="KW-0067">ATP-binding</keyword>
<dbReference type="EMBL" id="VJMH01005523">
    <property type="protein sequence ID" value="KAF0695017.1"/>
    <property type="molecule type" value="Genomic_DNA"/>
</dbReference>
<evidence type="ECO:0000256" key="7">
    <source>
        <dbReference type="SAM" id="Phobius"/>
    </source>
</evidence>
<evidence type="ECO:0000256" key="3">
    <source>
        <dbReference type="ARBA" id="ARBA00022777"/>
    </source>
</evidence>
<dbReference type="Pfam" id="PF07714">
    <property type="entry name" value="PK_Tyr_Ser-Thr"/>
    <property type="match status" value="1"/>
</dbReference>
<feature type="transmembrane region" description="Helical" evidence="7">
    <location>
        <begin position="143"/>
        <end position="162"/>
    </location>
</feature>
<organism evidence="9">
    <name type="scientific">Aphanomyces stellatus</name>
    <dbReference type="NCBI Taxonomy" id="120398"/>
    <lineage>
        <taxon>Eukaryota</taxon>
        <taxon>Sar</taxon>
        <taxon>Stramenopiles</taxon>
        <taxon>Oomycota</taxon>
        <taxon>Saprolegniomycetes</taxon>
        <taxon>Saprolegniales</taxon>
        <taxon>Verrucalvaceae</taxon>
        <taxon>Aphanomyces</taxon>
    </lineage>
</organism>
<feature type="binding site" evidence="5">
    <location>
        <position position="610"/>
    </location>
    <ligand>
        <name>ATP</name>
        <dbReference type="ChEBI" id="CHEBI:30616"/>
    </ligand>
</feature>
<dbReference type="GO" id="GO:0005524">
    <property type="term" value="F:ATP binding"/>
    <property type="evidence" value="ECO:0007669"/>
    <property type="project" value="UniProtKB-UniRule"/>
</dbReference>
<evidence type="ECO:0000256" key="2">
    <source>
        <dbReference type="ARBA" id="ARBA00022741"/>
    </source>
</evidence>
<feature type="region of interest" description="Disordered" evidence="6">
    <location>
        <begin position="263"/>
        <end position="284"/>
    </location>
</feature>
<evidence type="ECO:0000256" key="5">
    <source>
        <dbReference type="PROSITE-ProRule" id="PRU10141"/>
    </source>
</evidence>
<dbReference type="PROSITE" id="PS50011">
    <property type="entry name" value="PROTEIN_KINASE_DOM"/>
    <property type="match status" value="1"/>
</dbReference>
<feature type="domain" description="Protein kinase" evidence="8">
    <location>
        <begin position="583"/>
        <end position="684"/>
    </location>
</feature>
<dbReference type="InterPro" id="IPR017441">
    <property type="entry name" value="Protein_kinase_ATP_BS"/>
</dbReference>
<keyword evidence="7" id="KW-1133">Transmembrane helix</keyword>
<feature type="non-terminal residue" evidence="9">
    <location>
        <position position="684"/>
    </location>
</feature>
<dbReference type="PANTHER" id="PTHR44329">
    <property type="entry name" value="SERINE/THREONINE-PROTEIN KINASE TNNI3K-RELATED"/>
    <property type="match status" value="1"/>
</dbReference>
<evidence type="ECO:0000256" key="1">
    <source>
        <dbReference type="ARBA" id="ARBA00022679"/>
    </source>
</evidence>
<reference evidence="9" key="1">
    <citation type="submission" date="2019-06" db="EMBL/GenBank/DDBJ databases">
        <title>Genomics analysis of Aphanomyces spp. identifies a new class of oomycete effector associated with host adaptation.</title>
        <authorList>
            <person name="Gaulin E."/>
        </authorList>
    </citation>
    <scope>NUCLEOTIDE SEQUENCE</scope>
    <source>
        <strain evidence="9">CBS 578.67</strain>
    </source>
</reference>
<evidence type="ECO:0000313" key="9">
    <source>
        <dbReference type="EMBL" id="KAF0695017.1"/>
    </source>
</evidence>
<gene>
    <name evidence="9" type="ORF">As57867_014080</name>
</gene>
<keyword evidence="7" id="KW-0472">Membrane</keyword>
<dbReference type="OrthoDB" id="60655at2759"/>
<dbReference type="GO" id="GO:0004674">
    <property type="term" value="F:protein serine/threonine kinase activity"/>
    <property type="evidence" value="ECO:0007669"/>
    <property type="project" value="TreeGrafter"/>
</dbReference>
<sequence>MGRRCCCCTGDPICGGNRSVFRFFRFHVVSMYYAILQMAVLLFGGVMFFLRVLFQPSTENLDAQWAAVQSRLMQFLVKHAVNDMRARNAYNLRGFVQPTPPTRARLQESLPTLVFYFFAWKITVAILYCTMVLPWAFWRNTSYGWAGATTLYFLFLVGLTYAQDFLVEKALVPLFRANEQDSLGIPATAAPQDTHFTTLATSRGDDDCSLVVPLDPALYCIPVPVAPYVSGFSNVPSSVVINLPNAPPAPYMMLPSKESMEDIEDKHPTGMSTPTKRPPPSTHQTQAIFPHAGPQDTPILHQEVVFQMHSPTAPPNDNLMSIDDPDERKKAPVSTSQQHAYDAFDEIPSSSSSLPNGAVRGLSGQTPSMDGWLSPRNDYEPVDYGILSPRTSAAAATVTSQAFEQSQVFRSTMLRPDIQDDKQDAVHFLAYAPPTVAVEMDFTFAIWAFLVNQREDMHDQAKAESTAVRQLSREVLLPMRRGAMAHVRLEVPDGFEVLDDPVKAFSWTGDITSVKYHVQCTSSAPPGQVLFQATIVVGAKVMTLKSYVFVSPTAMALESEMAELSCELEMLPETFEEIPYHDLDFKELVGRGNFGDAYRAEYNGKDVVVKTIRAQHFGDTNDEIVREFRHEAAVLNMFGHHPNIVPFVGASTDLTQPLALVTEYVPDGSLESKLGGPTQLLSLG</sequence>
<dbReference type="PROSITE" id="PS00107">
    <property type="entry name" value="PROTEIN_KINASE_ATP"/>
    <property type="match status" value="1"/>
</dbReference>
<dbReference type="AlphaFoldDB" id="A0A6A4YGB8"/>
<dbReference type="InterPro" id="IPR051681">
    <property type="entry name" value="Ser/Thr_Kinases-Pseudokinases"/>
</dbReference>
<proteinExistence type="predicted"/>
<evidence type="ECO:0000259" key="8">
    <source>
        <dbReference type="PROSITE" id="PS50011"/>
    </source>
</evidence>
<keyword evidence="3" id="KW-0418">Kinase</keyword>
<keyword evidence="7" id="KW-0812">Transmembrane</keyword>
<accession>A0A6A4YGB8</accession>
<name>A0A6A4YGB8_9STRA</name>
<feature type="transmembrane region" description="Helical" evidence="7">
    <location>
        <begin position="31"/>
        <end position="54"/>
    </location>
</feature>
<dbReference type="InterPro" id="IPR011009">
    <property type="entry name" value="Kinase-like_dom_sf"/>
</dbReference>
<evidence type="ECO:0000256" key="6">
    <source>
        <dbReference type="SAM" id="MobiDB-lite"/>
    </source>
</evidence>
<protein>
    <recommendedName>
        <fullName evidence="8">Protein kinase domain-containing protein</fullName>
    </recommendedName>
</protein>
<dbReference type="FunFam" id="3.30.200.20:FF:000180">
    <property type="entry name" value="serine/threonine-protein kinase STY46-like"/>
    <property type="match status" value="1"/>
</dbReference>
<keyword evidence="2 5" id="KW-0547">Nucleotide-binding</keyword>
<dbReference type="InterPro" id="IPR000719">
    <property type="entry name" value="Prot_kinase_dom"/>
</dbReference>
<comment type="caution">
    <text evidence="9">The sequence shown here is derived from an EMBL/GenBank/DDBJ whole genome shotgun (WGS) entry which is preliminary data.</text>
</comment>
<dbReference type="Gene3D" id="3.30.200.20">
    <property type="entry name" value="Phosphorylase Kinase, domain 1"/>
    <property type="match status" value="1"/>
</dbReference>